<reference evidence="1" key="1">
    <citation type="submission" date="2012-11" db="EMBL/GenBank/DDBJ databases">
        <title>Dependencies among metagenomic species, viruses, plasmids and units of genetic variation.</title>
        <authorList>
            <person name="Nielsen H.B."/>
            <person name="Almeida M."/>
            <person name="Juncker A.S."/>
            <person name="Rasmussen S."/>
            <person name="Li J."/>
            <person name="Sunagawa S."/>
            <person name="Plichta D."/>
            <person name="Gautier L."/>
            <person name="Le Chatelier E."/>
            <person name="Peletier E."/>
            <person name="Bonde I."/>
            <person name="Nielsen T."/>
            <person name="Manichanh C."/>
            <person name="Arumugam M."/>
            <person name="Batto J."/>
            <person name="Santos M.B.Q.D."/>
            <person name="Blom N."/>
            <person name="Borruel N."/>
            <person name="Burgdorf K.S."/>
            <person name="Boumezbeur F."/>
            <person name="Casellas F."/>
            <person name="Dore J."/>
            <person name="Guarner F."/>
            <person name="Hansen T."/>
            <person name="Hildebrand F."/>
            <person name="Kaas R.S."/>
            <person name="Kennedy S."/>
            <person name="Kristiansen K."/>
            <person name="Kultima J.R."/>
            <person name="Leonard P."/>
            <person name="Levenez F."/>
            <person name="Lund O."/>
            <person name="Moumen B."/>
            <person name="Le Paslier D."/>
            <person name="Pons N."/>
            <person name="Pedersen O."/>
            <person name="Prifti E."/>
            <person name="Qin J."/>
            <person name="Raes J."/>
            <person name="Tap J."/>
            <person name="Tims S."/>
            <person name="Ussery D.W."/>
            <person name="Yamada T."/>
            <person name="MetaHit consortium"/>
            <person name="Renault P."/>
            <person name="Sicheritz-Ponten T."/>
            <person name="Bork P."/>
            <person name="Wang J."/>
            <person name="Brunak S."/>
            <person name="Ehrlich S.D."/>
        </authorList>
    </citation>
    <scope>NUCLEOTIDE SEQUENCE [LARGE SCALE GENOMIC DNA]</scope>
</reference>
<dbReference type="Proteomes" id="UP000018072">
    <property type="component" value="Unassembled WGS sequence"/>
</dbReference>
<dbReference type="STRING" id="1263103.BN741_00108"/>
<accession>R7H7Z3</accession>
<gene>
    <name evidence="1" type="ORF">BN741_00108</name>
</gene>
<protein>
    <submittedName>
        <fullName evidence="1">Uncharacterized protein</fullName>
    </submittedName>
</protein>
<name>R7H7Z3_9BACT</name>
<proteinExistence type="predicted"/>
<organism evidence="1 2">
    <name type="scientific">Leyella stercorea CAG:629</name>
    <dbReference type="NCBI Taxonomy" id="1263103"/>
    <lineage>
        <taxon>Bacteria</taxon>
        <taxon>Pseudomonadati</taxon>
        <taxon>Bacteroidota</taxon>
        <taxon>Bacteroidia</taxon>
        <taxon>Bacteroidales</taxon>
        <taxon>Prevotellaceae</taxon>
        <taxon>Leyella</taxon>
    </lineage>
</organism>
<dbReference type="EMBL" id="CBIT010000232">
    <property type="protein sequence ID" value="CDE34302.1"/>
    <property type="molecule type" value="Genomic_DNA"/>
</dbReference>
<comment type="caution">
    <text evidence="1">The sequence shown here is derived from an EMBL/GenBank/DDBJ whole genome shotgun (WGS) entry which is preliminary data.</text>
</comment>
<evidence type="ECO:0000313" key="2">
    <source>
        <dbReference type="Proteomes" id="UP000018072"/>
    </source>
</evidence>
<dbReference type="AlphaFoldDB" id="R7H7Z3"/>
<evidence type="ECO:0000313" key="1">
    <source>
        <dbReference type="EMBL" id="CDE34302.1"/>
    </source>
</evidence>
<sequence length="36" mass="4384">MSIKKNGIYWKGIKRRIGRFFEKVHECILIFTDWLG</sequence>